<dbReference type="OrthoDB" id="297496at2759"/>
<dbReference type="Pfam" id="PF07885">
    <property type="entry name" value="Ion_trans_2"/>
    <property type="match status" value="2"/>
</dbReference>
<feature type="transmembrane region" description="Helical" evidence="9">
    <location>
        <begin position="477"/>
        <end position="497"/>
    </location>
</feature>
<dbReference type="EMBL" id="KI966410">
    <property type="protein sequence ID" value="EWC47333.1"/>
    <property type="molecule type" value="Genomic_DNA"/>
</dbReference>
<accession>W7I570</accession>
<keyword evidence="6 9" id="KW-0472">Membrane</keyword>
<dbReference type="AlphaFoldDB" id="W7I570"/>
<feature type="transmembrane region" description="Helical" evidence="9">
    <location>
        <begin position="181"/>
        <end position="208"/>
    </location>
</feature>
<feature type="compositionally biased region" description="Low complexity" evidence="8">
    <location>
        <begin position="584"/>
        <end position="600"/>
    </location>
</feature>
<reference evidence="11 12" key="1">
    <citation type="submission" date="2013-05" db="EMBL/GenBank/DDBJ databases">
        <title>Drechslerella stenobrocha genome reveals carnivorous origination and mechanical trapping mechanism of predatory fungi.</title>
        <authorList>
            <person name="Liu X."/>
            <person name="Zhang W."/>
            <person name="Liu K."/>
        </authorList>
    </citation>
    <scope>NUCLEOTIDE SEQUENCE [LARGE SCALE GENOMIC DNA]</scope>
    <source>
        <strain evidence="11 12">248</strain>
    </source>
</reference>
<dbReference type="GO" id="GO:0005886">
    <property type="term" value="C:plasma membrane"/>
    <property type="evidence" value="ECO:0007669"/>
    <property type="project" value="TreeGrafter"/>
</dbReference>
<feature type="transmembrane region" description="Helical" evidence="9">
    <location>
        <begin position="509"/>
        <end position="533"/>
    </location>
</feature>
<sequence>MHEPQTENIEHALHIQSSLEHKIQEESPSGSESEPLENKANEMDEKLGESGGSNSPPRGGVDDIQNAIRDPDETDAQLKEYAEEFERQGEEPIKWWFAARVIPLFAATVGPMANLTAVAALVSPLRASLPTNGEYAYDERHDTPYPDPRWVIGINAVSLSFGVVGNFFLMCNYSRRLRYSIAIPLSIVSWFMATSLLSAVLISIHVYHPPLGPAQVYTQAFWFGVISAGLYFLCAVVLAINIAGYLWRKYPREVQSSKAEMSLMLHTVFFFIWLGIGALAFSKAEGWSYPDGVYFCNVTLLTVGFGDFAATSDLTRGLILPFSVIGIIMLGLIVNNIHGFVVEIGAKNVVGQHIENRRKNIADRAVANSLELSRKDPELAEIVRENANGASGNFQLKHTNSIRSIPQTVIAAITGKLRSRPILLRASRDRFEAMRRIQRQTLAFKRWAAFVLSMTAFLFLWLLGALVFMFAERHTQHLTYFQALYFCYVSILTVGYGDLSPRSNAGKAFFLLWSIWSVPAITVLISSMGSTVIEQYHNLSCSVANYTIMPEKGMRDRYKGLAINIKDKVLLKAQMEANGNHKPSTSTTTEGRRGTATSGGIPVLEGIPEEGGIAHFHRNDTEEDLRPLPQDYTFQQLLVAVGSAIRCVGRDLTVHPKRAYTYEEWVEFTRLIRACEIVKPHLLKGIKLGEEIPEDQIDDDEGFVLWDWIGEESPLLHEGNEPAWVHDRLTWGLDQLVQDHVENILVEVPGSNSEHGIEF</sequence>
<evidence type="ECO:0000256" key="1">
    <source>
        <dbReference type="ARBA" id="ARBA00004141"/>
    </source>
</evidence>
<evidence type="ECO:0000256" key="4">
    <source>
        <dbReference type="ARBA" id="ARBA00022989"/>
    </source>
</evidence>
<evidence type="ECO:0000256" key="3">
    <source>
        <dbReference type="ARBA" id="ARBA00022692"/>
    </source>
</evidence>
<dbReference type="Proteomes" id="UP000024837">
    <property type="component" value="Unassembled WGS sequence"/>
</dbReference>
<evidence type="ECO:0000256" key="5">
    <source>
        <dbReference type="ARBA" id="ARBA00023065"/>
    </source>
</evidence>
<dbReference type="PANTHER" id="PTHR11003:SF291">
    <property type="entry name" value="IP11374P"/>
    <property type="match status" value="1"/>
</dbReference>
<feature type="region of interest" description="Disordered" evidence="8">
    <location>
        <begin position="1"/>
        <end position="66"/>
    </location>
</feature>
<keyword evidence="2" id="KW-0813">Transport</keyword>
<organism evidence="11 12">
    <name type="scientific">Drechslerella stenobrocha 248</name>
    <dbReference type="NCBI Taxonomy" id="1043628"/>
    <lineage>
        <taxon>Eukaryota</taxon>
        <taxon>Fungi</taxon>
        <taxon>Dikarya</taxon>
        <taxon>Ascomycota</taxon>
        <taxon>Pezizomycotina</taxon>
        <taxon>Orbiliomycetes</taxon>
        <taxon>Orbiliales</taxon>
        <taxon>Orbiliaceae</taxon>
        <taxon>Drechslerella</taxon>
    </lineage>
</organism>
<dbReference type="GO" id="GO:0030322">
    <property type="term" value="P:stabilization of membrane potential"/>
    <property type="evidence" value="ECO:0007669"/>
    <property type="project" value="TreeGrafter"/>
</dbReference>
<dbReference type="InterPro" id="IPR003280">
    <property type="entry name" value="2pore_dom_K_chnl"/>
</dbReference>
<proteinExistence type="predicted"/>
<dbReference type="HOGENOM" id="CLU_013394_1_0_1"/>
<evidence type="ECO:0000256" key="7">
    <source>
        <dbReference type="ARBA" id="ARBA00023303"/>
    </source>
</evidence>
<keyword evidence="7" id="KW-0407">Ion channel</keyword>
<name>W7I570_9PEZI</name>
<dbReference type="GO" id="GO:0022841">
    <property type="term" value="F:potassium ion leak channel activity"/>
    <property type="evidence" value="ECO:0007669"/>
    <property type="project" value="TreeGrafter"/>
</dbReference>
<protein>
    <recommendedName>
        <fullName evidence="10">Potassium channel domain-containing protein</fullName>
    </recommendedName>
</protein>
<feature type="transmembrane region" description="Helical" evidence="9">
    <location>
        <begin position="97"/>
        <end position="122"/>
    </location>
</feature>
<dbReference type="SUPFAM" id="SSF81324">
    <property type="entry name" value="Voltage-gated potassium channels"/>
    <property type="match status" value="2"/>
</dbReference>
<gene>
    <name evidence="11" type="ORF">DRE_00301</name>
</gene>
<keyword evidence="4 9" id="KW-1133">Transmembrane helix</keyword>
<feature type="domain" description="Potassium channel" evidence="10">
    <location>
        <begin position="458"/>
        <end position="532"/>
    </location>
</feature>
<evidence type="ECO:0000313" key="11">
    <source>
        <dbReference type="EMBL" id="EWC47333.1"/>
    </source>
</evidence>
<feature type="transmembrane region" description="Helical" evidence="9">
    <location>
        <begin position="220"/>
        <end position="242"/>
    </location>
</feature>
<evidence type="ECO:0000256" key="6">
    <source>
        <dbReference type="ARBA" id="ARBA00023136"/>
    </source>
</evidence>
<feature type="transmembrane region" description="Helical" evidence="9">
    <location>
        <begin position="318"/>
        <end position="337"/>
    </location>
</feature>
<evidence type="ECO:0000259" key="10">
    <source>
        <dbReference type="Pfam" id="PF07885"/>
    </source>
</evidence>
<evidence type="ECO:0000313" key="12">
    <source>
        <dbReference type="Proteomes" id="UP000024837"/>
    </source>
</evidence>
<keyword evidence="5" id="KW-0406">Ion transport</keyword>
<feature type="transmembrane region" description="Helical" evidence="9">
    <location>
        <begin position="263"/>
        <end position="281"/>
    </location>
</feature>
<feature type="domain" description="Potassium channel" evidence="10">
    <location>
        <begin position="270"/>
        <end position="341"/>
    </location>
</feature>
<feature type="transmembrane region" description="Helical" evidence="9">
    <location>
        <begin position="150"/>
        <end position="169"/>
    </location>
</feature>
<dbReference type="Gene3D" id="1.10.287.70">
    <property type="match status" value="2"/>
</dbReference>
<dbReference type="GO" id="GO:0015271">
    <property type="term" value="F:outward rectifier potassium channel activity"/>
    <property type="evidence" value="ECO:0007669"/>
    <property type="project" value="TreeGrafter"/>
</dbReference>
<evidence type="ECO:0000256" key="2">
    <source>
        <dbReference type="ARBA" id="ARBA00022448"/>
    </source>
</evidence>
<evidence type="ECO:0000256" key="8">
    <source>
        <dbReference type="SAM" id="MobiDB-lite"/>
    </source>
</evidence>
<keyword evidence="3 9" id="KW-0812">Transmembrane</keyword>
<feature type="region of interest" description="Disordered" evidence="8">
    <location>
        <begin position="576"/>
        <end position="601"/>
    </location>
</feature>
<dbReference type="PANTHER" id="PTHR11003">
    <property type="entry name" value="POTASSIUM CHANNEL, SUBFAMILY K"/>
    <property type="match status" value="1"/>
</dbReference>
<feature type="transmembrane region" description="Helical" evidence="9">
    <location>
        <begin position="447"/>
        <end position="471"/>
    </location>
</feature>
<feature type="compositionally biased region" description="Basic and acidic residues" evidence="8">
    <location>
        <begin position="36"/>
        <end position="48"/>
    </location>
</feature>
<evidence type="ECO:0000256" key="9">
    <source>
        <dbReference type="SAM" id="Phobius"/>
    </source>
</evidence>
<keyword evidence="12" id="KW-1185">Reference proteome</keyword>
<comment type="subcellular location">
    <subcellularLocation>
        <location evidence="1">Membrane</location>
        <topology evidence="1">Multi-pass membrane protein</topology>
    </subcellularLocation>
</comment>
<dbReference type="InterPro" id="IPR013099">
    <property type="entry name" value="K_chnl_dom"/>
</dbReference>
<feature type="compositionally biased region" description="Basic and acidic residues" evidence="8">
    <location>
        <begin position="1"/>
        <end position="25"/>
    </location>
</feature>